<evidence type="ECO:0000313" key="4">
    <source>
        <dbReference type="EMBL" id="OUQ33829.1"/>
    </source>
</evidence>
<dbReference type="AlphaFoldDB" id="A0A1Y4SV84"/>
<proteinExistence type="predicted"/>
<keyword evidence="2" id="KW-0520">NAD</keyword>
<dbReference type="Pfam" id="PF02826">
    <property type="entry name" value="2-Hacid_dh_C"/>
    <property type="match status" value="1"/>
</dbReference>
<dbReference type="InterPro" id="IPR006140">
    <property type="entry name" value="D-isomer_DH_NAD-bd"/>
</dbReference>
<organism evidence="4 5">
    <name type="scientific">Massilimicrobiota timonensis</name>
    <dbReference type="NCBI Taxonomy" id="1776392"/>
    <lineage>
        <taxon>Bacteria</taxon>
        <taxon>Bacillati</taxon>
        <taxon>Bacillota</taxon>
        <taxon>Erysipelotrichia</taxon>
        <taxon>Erysipelotrichales</taxon>
        <taxon>Erysipelotrichaceae</taxon>
        <taxon>Massilimicrobiota</taxon>
    </lineage>
</organism>
<keyword evidence="5" id="KW-1185">Reference proteome</keyword>
<evidence type="ECO:0000259" key="3">
    <source>
        <dbReference type="Pfam" id="PF02826"/>
    </source>
</evidence>
<dbReference type="Gene3D" id="3.40.50.720">
    <property type="entry name" value="NAD(P)-binding Rossmann-like Domain"/>
    <property type="match status" value="2"/>
</dbReference>
<evidence type="ECO:0000256" key="1">
    <source>
        <dbReference type="ARBA" id="ARBA00023002"/>
    </source>
</evidence>
<evidence type="ECO:0000256" key="2">
    <source>
        <dbReference type="ARBA" id="ARBA00023027"/>
    </source>
</evidence>
<dbReference type="RefSeq" id="WP_087358509.1">
    <property type="nucleotide sequence ID" value="NZ_NFLJ01000024.1"/>
</dbReference>
<dbReference type="SUPFAM" id="SSF51735">
    <property type="entry name" value="NAD(P)-binding Rossmann-fold domains"/>
    <property type="match status" value="1"/>
</dbReference>
<dbReference type="InterPro" id="IPR036291">
    <property type="entry name" value="NAD(P)-bd_dom_sf"/>
</dbReference>
<dbReference type="PANTHER" id="PTHR43333">
    <property type="entry name" value="2-HACID_DH_C DOMAIN-CONTAINING PROTEIN"/>
    <property type="match status" value="1"/>
</dbReference>
<sequence>MKVLMLAPLQKENFERIEQCFLEDNFIYASTKSVTQVMVDQCDVIVGNPPLSLDLHRPHLQAILLNSAGSDAYVKEGILSPQTLLANASGTYGCAIAEHTLGMIFAINKNFKTYVHQMDQGLWQPHQQGKELYRQTVVIVGLGDLGYTIAKRLKAFECYIIGVKRRKSKCPDVLDEIYTTESLDDVLPRADFVVLALPQSLQTYHLFDKEKLLRMKKDAVLINVGRGSAIATSDLIEVLNRGHLYGVGLDVLEEEPLPPAHPLWKQERVLLTPHVSGGYVWESARHYYTELVIRNLHHLKAQEELENLVDFETGYRYHTTL</sequence>
<evidence type="ECO:0000313" key="5">
    <source>
        <dbReference type="Proteomes" id="UP000195305"/>
    </source>
</evidence>
<dbReference type="CDD" id="cd05300">
    <property type="entry name" value="2-Hacid_dh_1"/>
    <property type="match status" value="1"/>
</dbReference>
<dbReference type="GO" id="GO:0016491">
    <property type="term" value="F:oxidoreductase activity"/>
    <property type="evidence" value="ECO:0007669"/>
    <property type="project" value="UniProtKB-KW"/>
</dbReference>
<dbReference type="Proteomes" id="UP000195305">
    <property type="component" value="Unassembled WGS sequence"/>
</dbReference>
<comment type="caution">
    <text evidence="4">The sequence shown here is derived from an EMBL/GenBank/DDBJ whole genome shotgun (WGS) entry which is preliminary data.</text>
</comment>
<dbReference type="EMBL" id="NFLJ01000024">
    <property type="protein sequence ID" value="OUQ33829.1"/>
    <property type="molecule type" value="Genomic_DNA"/>
</dbReference>
<protein>
    <submittedName>
        <fullName evidence="4">Dehydrogenase</fullName>
    </submittedName>
</protein>
<feature type="domain" description="D-isomer specific 2-hydroxyacid dehydrogenase NAD-binding" evidence="3">
    <location>
        <begin position="101"/>
        <end position="276"/>
    </location>
</feature>
<dbReference type="OrthoDB" id="9805416at2"/>
<gene>
    <name evidence="4" type="ORF">B5E75_08965</name>
</gene>
<name>A0A1Y4SV84_9FIRM</name>
<dbReference type="SUPFAM" id="SSF52283">
    <property type="entry name" value="Formate/glycerate dehydrogenase catalytic domain-like"/>
    <property type="match status" value="1"/>
</dbReference>
<keyword evidence="1" id="KW-0560">Oxidoreductase</keyword>
<dbReference type="GO" id="GO:0051287">
    <property type="term" value="F:NAD binding"/>
    <property type="evidence" value="ECO:0007669"/>
    <property type="project" value="InterPro"/>
</dbReference>
<dbReference type="PANTHER" id="PTHR43333:SF1">
    <property type="entry name" value="D-ISOMER SPECIFIC 2-HYDROXYACID DEHYDROGENASE NAD-BINDING DOMAIN-CONTAINING PROTEIN"/>
    <property type="match status" value="1"/>
</dbReference>
<accession>A0A1Y4SV84</accession>
<reference evidence="4 5" key="1">
    <citation type="journal article" date="2018" name="BMC Genomics">
        <title>Whole genome sequencing and function prediction of 133 gut anaerobes isolated from chicken caecum in pure cultures.</title>
        <authorList>
            <person name="Medvecky M."/>
            <person name="Cejkova D."/>
            <person name="Polansky O."/>
            <person name="Karasova D."/>
            <person name="Kubasova T."/>
            <person name="Cizek A."/>
            <person name="Rychlik I."/>
        </authorList>
    </citation>
    <scope>NUCLEOTIDE SEQUENCE [LARGE SCALE GENOMIC DNA]</scope>
    <source>
        <strain evidence="4 5">An13</strain>
    </source>
</reference>